<evidence type="ECO:0000313" key="1">
    <source>
        <dbReference type="EMBL" id="GAK59133.1"/>
    </source>
</evidence>
<organism evidence="1">
    <name type="scientific">Vecturithrix granuli</name>
    <dbReference type="NCBI Taxonomy" id="1499967"/>
    <lineage>
        <taxon>Bacteria</taxon>
        <taxon>Candidatus Moduliflexota</taxon>
        <taxon>Candidatus Vecturitrichia</taxon>
        <taxon>Candidatus Vecturitrichales</taxon>
        <taxon>Candidatus Vecturitrichaceae</taxon>
        <taxon>Candidatus Vecturithrix</taxon>
    </lineage>
</organism>
<name>A0A081C3H8_VECG1</name>
<proteinExistence type="predicted"/>
<accession>A0A081C3H8</accession>
<sequence>MEKNNVSSISHADSLEKMGEFWDTHDFTDFDTEAPDVECTVTCAVPIELELFSAVEKQAHVHGVIVETLVNLWLQQKLIEQTSIA</sequence>
<dbReference type="Proteomes" id="UP000030661">
    <property type="component" value="Unassembled WGS sequence"/>
</dbReference>
<dbReference type="eggNOG" id="ENOG5033718">
    <property type="taxonomic scope" value="Bacteria"/>
</dbReference>
<dbReference type="AlphaFoldDB" id="A0A081C3H8"/>
<protein>
    <submittedName>
        <fullName evidence="1">Uncharacterized protein</fullName>
    </submittedName>
</protein>
<reference evidence="1" key="1">
    <citation type="journal article" date="2015" name="PeerJ">
        <title>First genomic representation of candidate bacterial phylum KSB3 points to enhanced environmental sensing as a trigger of wastewater bulking.</title>
        <authorList>
            <person name="Sekiguchi Y."/>
            <person name="Ohashi A."/>
            <person name="Parks D.H."/>
            <person name="Yamauchi T."/>
            <person name="Tyson G.W."/>
            <person name="Hugenholtz P."/>
        </authorList>
    </citation>
    <scope>NUCLEOTIDE SEQUENCE [LARGE SCALE GENOMIC DNA]</scope>
</reference>
<keyword evidence="2" id="KW-1185">Reference proteome</keyword>
<evidence type="ECO:0000313" key="2">
    <source>
        <dbReference type="Proteomes" id="UP000030661"/>
    </source>
</evidence>
<dbReference type="HOGENOM" id="CLU_185848_0_0_0"/>
<dbReference type="EMBL" id="DF820469">
    <property type="protein sequence ID" value="GAK59133.1"/>
    <property type="molecule type" value="Genomic_DNA"/>
</dbReference>
<gene>
    <name evidence="1" type="ORF">U27_06109</name>
</gene>